<accession>A0A8S9ZSU0</accession>
<evidence type="ECO:0000313" key="2">
    <source>
        <dbReference type="Proteomes" id="UP000605970"/>
    </source>
</evidence>
<sequence length="40" mass="5081">LNNRIFHNNRIPRLLWYFFIFKYWKIESGDTFRIFEKLGS</sequence>
<evidence type="ECO:0000313" key="1">
    <source>
        <dbReference type="EMBL" id="KAF7636752.1"/>
    </source>
</evidence>
<name>A0A8S9ZSU0_9BILA</name>
<dbReference type="Proteomes" id="UP000605970">
    <property type="component" value="Unassembled WGS sequence"/>
</dbReference>
<dbReference type="AlphaFoldDB" id="A0A8S9ZSU0"/>
<dbReference type="EMBL" id="JABEBT010000027">
    <property type="protein sequence ID" value="KAF7636752.1"/>
    <property type="molecule type" value="Genomic_DNA"/>
</dbReference>
<reference evidence="1" key="1">
    <citation type="journal article" date="2020" name="Ecol. Evol.">
        <title>Genome structure and content of the rice root-knot nematode (Meloidogyne graminicola).</title>
        <authorList>
            <person name="Phan N.T."/>
            <person name="Danchin E.G.J."/>
            <person name="Klopp C."/>
            <person name="Perfus-Barbeoch L."/>
            <person name="Kozlowski D.K."/>
            <person name="Koutsovoulos G.D."/>
            <person name="Lopez-Roques C."/>
            <person name="Bouchez O."/>
            <person name="Zahm M."/>
            <person name="Besnard G."/>
            <person name="Bellafiore S."/>
        </authorList>
    </citation>
    <scope>NUCLEOTIDE SEQUENCE</scope>
    <source>
        <strain evidence="1">VN-18</strain>
    </source>
</reference>
<proteinExistence type="predicted"/>
<gene>
    <name evidence="1" type="ORF">Mgra_00003935</name>
</gene>
<comment type="caution">
    <text evidence="1">The sequence shown here is derived from an EMBL/GenBank/DDBJ whole genome shotgun (WGS) entry which is preliminary data.</text>
</comment>
<protein>
    <submittedName>
        <fullName evidence="1">Uncharacterized protein</fullName>
    </submittedName>
</protein>
<feature type="non-terminal residue" evidence="1">
    <location>
        <position position="1"/>
    </location>
</feature>
<keyword evidence="2" id="KW-1185">Reference proteome</keyword>
<organism evidence="1 2">
    <name type="scientific">Meloidogyne graminicola</name>
    <dbReference type="NCBI Taxonomy" id="189291"/>
    <lineage>
        <taxon>Eukaryota</taxon>
        <taxon>Metazoa</taxon>
        <taxon>Ecdysozoa</taxon>
        <taxon>Nematoda</taxon>
        <taxon>Chromadorea</taxon>
        <taxon>Rhabditida</taxon>
        <taxon>Tylenchina</taxon>
        <taxon>Tylenchomorpha</taxon>
        <taxon>Tylenchoidea</taxon>
        <taxon>Meloidogynidae</taxon>
        <taxon>Meloidogyninae</taxon>
        <taxon>Meloidogyne</taxon>
    </lineage>
</organism>